<feature type="compositionally biased region" description="Basic residues" evidence="5">
    <location>
        <begin position="190"/>
        <end position="199"/>
    </location>
</feature>
<name>A0A498SHX4_ACAVI</name>
<evidence type="ECO:0000256" key="4">
    <source>
        <dbReference type="ARBA" id="ARBA00023157"/>
    </source>
</evidence>
<feature type="compositionally biased region" description="Polar residues" evidence="5">
    <location>
        <begin position="560"/>
        <end position="577"/>
    </location>
</feature>
<dbReference type="OrthoDB" id="5805553at2759"/>
<reference evidence="6 7" key="1">
    <citation type="submission" date="2018-08" db="EMBL/GenBank/DDBJ databases">
        <authorList>
            <person name="Laetsch R D."/>
            <person name="Stevens L."/>
            <person name="Kumar S."/>
            <person name="Blaxter L. M."/>
        </authorList>
    </citation>
    <scope>NUCLEOTIDE SEQUENCE [LARGE SCALE GENOMIC DNA]</scope>
</reference>
<proteinExistence type="inferred from homology"/>
<evidence type="ECO:0000313" key="7">
    <source>
        <dbReference type="Proteomes" id="UP000276991"/>
    </source>
</evidence>
<keyword evidence="4" id="KW-1015">Disulfide bond</keyword>
<accession>A0A498SHX4</accession>
<dbReference type="EMBL" id="UPTC01001220">
    <property type="protein sequence ID" value="VBB31403.1"/>
    <property type="molecule type" value="Genomic_DNA"/>
</dbReference>
<dbReference type="PANTHER" id="PTHR11245:SF6">
    <property type="entry name" value="DUF19 DOMAIN-CONTAINING PROTEIN"/>
    <property type="match status" value="1"/>
</dbReference>
<keyword evidence="3" id="KW-0372">Hormone</keyword>
<dbReference type="GO" id="GO:0005179">
    <property type="term" value="F:hormone activity"/>
    <property type="evidence" value="ECO:0007669"/>
    <property type="project" value="UniProtKB-KW"/>
</dbReference>
<dbReference type="GO" id="GO:0005615">
    <property type="term" value="C:extracellular space"/>
    <property type="evidence" value="ECO:0007669"/>
    <property type="project" value="TreeGrafter"/>
</dbReference>
<feature type="region of interest" description="Disordered" evidence="5">
    <location>
        <begin position="180"/>
        <end position="207"/>
    </location>
</feature>
<feature type="region of interest" description="Disordered" evidence="5">
    <location>
        <begin position="558"/>
        <end position="577"/>
    </location>
</feature>
<evidence type="ECO:0000256" key="5">
    <source>
        <dbReference type="SAM" id="MobiDB-lite"/>
    </source>
</evidence>
<dbReference type="AlphaFoldDB" id="A0A498SHX4"/>
<dbReference type="Proteomes" id="UP000276991">
    <property type="component" value="Unassembled WGS sequence"/>
</dbReference>
<comment type="similarity">
    <text evidence="1">Belongs to the stanniocalcin family.</text>
</comment>
<dbReference type="STRING" id="6277.A0A498SHX4"/>
<gene>
    <name evidence="6" type="ORF">NAV_LOCUS6194</name>
</gene>
<evidence type="ECO:0000256" key="1">
    <source>
        <dbReference type="ARBA" id="ARBA00008693"/>
    </source>
</evidence>
<dbReference type="InterPro" id="IPR004978">
    <property type="entry name" value="Stanniocalcin"/>
</dbReference>
<evidence type="ECO:0000313" key="6">
    <source>
        <dbReference type="EMBL" id="VBB31403.1"/>
    </source>
</evidence>
<organism evidence="6 7">
    <name type="scientific">Acanthocheilonema viteae</name>
    <name type="common">Filarial nematode worm</name>
    <name type="synonym">Dipetalonema viteae</name>
    <dbReference type="NCBI Taxonomy" id="6277"/>
    <lineage>
        <taxon>Eukaryota</taxon>
        <taxon>Metazoa</taxon>
        <taxon>Ecdysozoa</taxon>
        <taxon>Nematoda</taxon>
        <taxon>Chromadorea</taxon>
        <taxon>Rhabditida</taxon>
        <taxon>Spirurina</taxon>
        <taxon>Spiruromorpha</taxon>
        <taxon>Filarioidea</taxon>
        <taxon>Onchocercidae</taxon>
        <taxon>Acanthocheilonema</taxon>
    </lineage>
</organism>
<evidence type="ECO:0000256" key="2">
    <source>
        <dbReference type="ARBA" id="ARBA00011748"/>
    </source>
</evidence>
<evidence type="ECO:0008006" key="8">
    <source>
        <dbReference type="Google" id="ProtNLM"/>
    </source>
</evidence>
<evidence type="ECO:0000256" key="3">
    <source>
        <dbReference type="ARBA" id="ARBA00022702"/>
    </source>
</evidence>
<dbReference type="GO" id="GO:0006874">
    <property type="term" value="P:intracellular calcium ion homeostasis"/>
    <property type="evidence" value="ECO:0007669"/>
    <property type="project" value="TreeGrafter"/>
</dbReference>
<keyword evidence="7" id="KW-1185">Reference proteome</keyword>
<sequence length="1031" mass="116741">MHPRRIAKRISAKSRTRGISKRLHGTAGFARFRQPEIPKNWKFETQKLRETIHTSVSHCHYDDQFRRERLRNAVFEALSGQKTMKGAATAHNVPFTTLQTYFHRSRVLMAKIMNDNDVPPEQIQIPVSLTFSSFDMGNALAENQSLIKSKKSERLNSLMDVLVAKVMKSDVRINESLPPRDFASQQLGSSKRKPKKVHRLMPASTTKNKSLEDFESSDWFSDQSQNSSAESITAESNEVIAKYSKEEVIAMISSVFPDVTCLQEMCNSFLKSDPAFAEFNICRVKQILEPDGILRKNKTDFKKANENKGHAVRLSSESQNYECLDKIEKCINDVCRFSHYPSLQREALHKAVAMVIHGEYSVTAAASIMQLPTSTVHSYVRRARIALVAFLQKTEILDNEIIADECILRSNPVSKEVALDISDLMNVSTHDLNGQQNLRDALFEVLTKGVPVTEVSSDIAHSAFQSYITKARVPLGQWPYPTSSNIGEISTDLDAKLPNDNADEENANKMFTNTEPLPGNTSAGFTRETYISAIAHPNITKDLLKHERQFGARNLLTKAGESTNNSPQTESSLNSSIFGLNSSSDQFDNGSYIQSNISKNRPRRRKKIVNMNATSPGEREWLTRNGSVLYTESGSDYSDDEFDGLPRSIRGVIKLLSDTKSNRRVQGYTGTPENLTVKIDKAIFVLRQYRFRGDREKMRNAIFEVLYQSKTLSEASKMNNLAPTTLNTYVRLVKMLINTEKTKEECSIESAEKQELPMEPSSSAEDTKIYRELFVQNVDVMMLHTKPIINNAESFYKVLITYLIEQQYRRSEEAQRKMCANLEYVLLDGLSVTEALKVNKGPSEHVLQVYLSRCREVNKCIKTEFPNFKLSVAQAVNKGCANGKQDEVCIFIDLCRIAKYSVDILMPVRTLLCSDCVSVAHSDTSEVIKNSSMKHFSKQVQKESKESSTTGWTIGSLEHLNLIFSEDFYKALYDYLEKLNGVNFPIEDSLIVGLAKMIIDELPVNEQIFFADAVWGQWLTNYRKKHPEFDE</sequence>
<comment type="subunit">
    <text evidence="2">Homodimer; disulfide-linked.</text>
</comment>
<protein>
    <recommendedName>
        <fullName evidence="8">HTH psq-type domain-containing protein</fullName>
    </recommendedName>
</protein>
<dbReference type="PANTHER" id="PTHR11245">
    <property type="entry name" value="STANNIOCALCIN"/>
    <property type="match status" value="1"/>
</dbReference>